<reference evidence="2" key="1">
    <citation type="submission" date="2020-02" db="EMBL/GenBank/DDBJ databases">
        <title>Draft genome sequence of Candidatus Afipia apatlaquensis IBT-C3, a potential strain for decolorization of textile dyes.</title>
        <authorList>
            <person name="Sanchez-Reyes A."/>
            <person name="Breton-Deval L."/>
            <person name="Mangelson H."/>
            <person name="Sanchez-Flores A."/>
        </authorList>
    </citation>
    <scope>NUCLEOTIDE SEQUENCE [LARGE SCALE GENOMIC DNA]</scope>
    <source>
        <strain evidence="2">IBT-C3</strain>
    </source>
</reference>
<evidence type="ECO:0000256" key="1">
    <source>
        <dbReference type="SAM" id="SignalP"/>
    </source>
</evidence>
<dbReference type="Proteomes" id="UP000480266">
    <property type="component" value="Unassembled WGS sequence"/>
</dbReference>
<keyword evidence="3" id="KW-1185">Reference proteome</keyword>
<evidence type="ECO:0000313" key="2">
    <source>
        <dbReference type="EMBL" id="NGX96523.1"/>
    </source>
</evidence>
<evidence type="ECO:0000313" key="3">
    <source>
        <dbReference type="Proteomes" id="UP000480266"/>
    </source>
</evidence>
<accession>A0A7C9RG00</accession>
<organism evidence="2 3">
    <name type="scientific">Candidatus Afipia apatlaquensis</name>
    <dbReference type="NCBI Taxonomy" id="2712852"/>
    <lineage>
        <taxon>Bacteria</taxon>
        <taxon>Pseudomonadati</taxon>
        <taxon>Pseudomonadota</taxon>
        <taxon>Alphaproteobacteria</taxon>
        <taxon>Hyphomicrobiales</taxon>
        <taxon>Nitrobacteraceae</taxon>
        <taxon>Afipia</taxon>
    </lineage>
</organism>
<proteinExistence type="predicted"/>
<gene>
    <name evidence="2" type="ORF">G4V63_15295</name>
</gene>
<evidence type="ECO:0008006" key="4">
    <source>
        <dbReference type="Google" id="ProtNLM"/>
    </source>
</evidence>
<feature type="signal peptide" evidence="1">
    <location>
        <begin position="1"/>
        <end position="20"/>
    </location>
</feature>
<comment type="caution">
    <text evidence="2">The sequence shown here is derived from an EMBL/GenBank/DDBJ whole genome shotgun (WGS) entry which is preliminary data.</text>
</comment>
<feature type="chain" id="PRO_5028954502" description="DUF3300 domain-containing protein" evidence="1">
    <location>
        <begin position="21"/>
        <end position="94"/>
    </location>
</feature>
<dbReference type="EMBL" id="JAAMRR010000781">
    <property type="protein sequence ID" value="NGX96523.1"/>
    <property type="molecule type" value="Genomic_DNA"/>
</dbReference>
<keyword evidence="1" id="KW-0732">Signal</keyword>
<protein>
    <recommendedName>
        <fullName evidence="4">DUF3300 domain-containing protein</fullName>
    </recommendedName>
</protein>
<dbReference type="AlphaFoldDB" id="A0A7C9RG00"/>
<sequence>MRRFVLAAVAALALIGAGLAAGSRAEAMPLAGGLAGVATGQSETVAVVCNPVWNGYAWVRTCYRTAPRYYAPRPYYGYGYGGYYRPRARYYRYY</sequence>
<name>A0A7C9RG00_9BRAD</name>